<keyword evidence="2" id="KW-1277">Toxin-antitoxin system</keyword>
<name>A0A0U5CCW3_9MICO</name>
<dbReference type="GO" id="GO:0016075">
    <property type="term" value="P:rRNA catabolic process"/>
    <property type="evidence" value="ECO:0007669"/>
    <property type="project" value="TreeGrafter"/>
</dbReference>
<protein>
    <recommendedName>
        <fullName evidence="5">mRNA interferase MazF</fullName>
    </recommendedName>
</protein>
<evidence type="ECO:0000313" key="3">
    <source>
        <dbReference type="EMBL" id="BAU30882.1"/>
    </source>
</evidence>
<dbReference type="GO" id="GO:0003677">
    <property type="term" value="F:DNA binding"/>
    <property type="evidence" value="ECO:0007669"/>
    <property type="project" value="InterPro"/>
</dbReference>
<evidence type="ECO:0008006" key="5">
    <source>
        <dbReference type="Google" id="ProtNLM"/>
    </source>
</evidence>
<reference evidence="3 4" key="2">
    <citation type="submission" date="2016-01" db="EMBL/GenBank/DDBJ databases">
        <title>Microcella alkaliphila JAM AC0309 whole genome shotgun sequence.</title>
        <authorList>
            <person name="Kurata A."/>
            <person name="Hirose Y."/>
            <person name="Kishimoto N."/>
            <person name="Kobayashi T."/>
        </authorList>
    </citation>
    <scope>NUCLEOTIDE SEQUENCE [LARGE SCALE GENOMIC DNA]</scope>
    <source>
        <strain evidence="3 4">JAM AC0309</strain>
    </source>
</reference>
<accession>A0A0U5CCW3</accession>
<dbReference type="OrthoDB" id="3196747at2"/>
<dbReference type="AlphaFoldDB" id="A0A0U5CCW3"/>
<dbReference type="InterPro" id="IPR011067">
    <property type="entry name" value="Plasmid_toxin/cell-grow_inhib"/>
</dbReference>
<dbReference type="InterPro" id="IPR003477">
    <property type="entry name" value="PemK-like"/>
</dbReference>
<evidence type="ECO:0000313" key="4">
    <source>
        <dbReference type="Proteomes" id="UP000218965"/>
    </source>
</evidence>
<reference evidence="4" key="1">
    <citation type="submission" date="2015-12" db="EMBL/GenBank/DDBJ databases">
        <authorList>
            <person name="Shamseldin A."/>
            <person name="Moawad H."/>
            <person name="Abd El-Rahim W.M."/>
            <person name="Sadowsky M.J."/>
        </authorList>
    </citation>
    <scope>NUCLEOTIDE SEQUENCE [LARGE SCALE GENOMIC DNA]</scope>
    <source>
        <strain evidence="4">JAM AC0309</strain>
    </source>
</reference>
<comment type="similarity">
    <text evidence="1">Belongs to the PemK/MazF family.</text>
</comment>
<evidence type="ECO:0000256" key="2">
    <source>
        <dbReference type="ARBA" id="ARBA00022649"/>
    </source>
</evidence>
<dbReference type="Pfam" id="PF02452">
    <property type="entry name" value="PemK_toxin"/>
    <property type="match status" value="1"/>
</dbReference>
<gene>
    <name evidence="3" type="ORF">MalAC0309_0003</name>
</gene>
<dbReference type="GO" id="GO:0006402">
    <property type="term" value="P:mRNA catabolic process"/>
    <property type="evidence" value="ECO:0007669"/>
    <property type="project" value="TreeGrafter"/>
</dbReference>
<proteinExistence type="inferred from homology"/>
<evidence type="ECO:0000256" key="1">
    <source>
        <dbReference type="ARBA" id="ARBA00007521"/>
    </source>
</evidence>
<organism evidence="3 4">
    <name type="scientific">Microcella alkaliphila</name>
    <dbReference type="NCBI Taxonomy" id="279828"/>
    <lineage>
        <taxon>Bacteria</taxon>
        <taxon>Bacillati</taxon>
        <taxon>Actinomycetota</taxon>
        <taxon>Actinomycetes</taxon>
        <taxon>Micrococcales</taxon>
        <taxon>Microbacteriaceae</taxon>
        <taxon>Microcella</taxon>
    </lineage>
</organism>
<dbReference type="GO" id="GO:0004521">
    <property type="term" value="F:RNA endonuclease activity"/>
    <property type="evidence" value="ECO:0007669"/>
    <property type="project" value="TreeGrafter"/>
</dbReference>
<dbReference type="SUPFAM" id="SSF50118">
    <property type="entry name" value="Cell growth inhibitor/plasmid maintenance toxic component"/>
    <property type="match status" value="1"/>
</dbReference>
<sequence>MKRGDVRLVAGGVYAHKPQPAIVLQDDVFDALDSVTVCPLTTTAVDAPLLRVPIASTAESGLDADSFAMVDKVTTVRRSNVGAAIGAVSSQQLVEIERRLLVFLGIAR</sequence>
<dbReference type="KEGG" id="malk:MalAC0309_0003"/>
<dbReference type="Gene3D" id="2.30.30.110">
    <property type="match status" value="1"/>
</dbReference>
<dbReference type="PANTHER" id="PTHR33988">
    <property type="entry name" value="ENDORIBONUCLEASE MAZF-RELATED"/>
    <property type="match status" value="1"/>
</dbReference>
<dbReference type="EMBL" id="AP017315">
    <property type="protein sequence ID" value="BAU30882.1"/>
    <property type="molecule type" value="Genomic_DNA"/>
</dbReference>
<dbReference type="Proteomes" id="UP000218965">
    <property type="component" value="Chromosome"/>
</dbReference>